<keyword evidence="1" id="KW-0732">Signal</keyword>
<feature type="chain" id="PRO_5011477706" description="DUF4270 domain-containing protein" evidence="1">
    <location>
        <begin position="29"/>
        <end position="468"/>
    </location>
</feature>
<dbReference type="OrthoDB" id="1466062at2"/>
<accession>A0A1G6MYM4</accession>
<reference evidence="2 3" key="1">
    <citation type="submission" date="2016-09" db="EMBL/GenBank/DDBJ databases">
        <authorList>
            <person name="Capua I."/>
            <person name="De Benedictis P."/>
            <person name="Joannis T."/>
            <person name="Lombin L.H."/>
            <person name="Cattoli G."/>
        </authorList>
    </citation>
    <scope>NUCLEOTIDE SEQUENCE [LARGE SCALE GENOMIC DNA]</scope>
    <source>
        <strain evidence="2 3">A7P-90m</strain>
    </source>
</reference>
<sequence>MAQQKNSYKKNIMRSLLAALFISTIAVVGCTDDQSTVGSGFIPEGSRLNVIVDTIKNIDAYTVTQDSILTGNFIAGPIGSMTNPFLGKTTTTLATELYAYYIDTNLFRKENKRVLDSVIIILDVTNNVGLKGKPVSVSLHELTKNLDTLKTYYSNSEISDFNSNAVVSFTLTKKEQKRIALIPGKDLIAERIGNALINTSRDTMVNTGLFRNKFKGFFLRVDPAESGAFYFLNLSSTNSQILVKYHVTTIKDGVEKANEASLPFYFFNKKGFSQRFISIKKDDTTADPILKPTYTVDALNNKTVVYSSSMGGAITLIDLKRLLDWKKDVFKDTAFIISRAELVVEYESSTQTESDRIPSKLGVFTKSSDGNYMPIFDLKLESDKSLVGTYGGLFQKGRMSYSTNITRHLQSVLSKLDVSSKIYLIPLAVGQVPVNENTSFFEDYIYGAFKNTSSSPIKVVITYSKIKK</sequence>
<organism evidence="2 3">
    <name type="scientific">Williamwhitmania taraxaci</name>
    <dbReference type="NCBI Taxonomy" id="1640674"/>
    <lineage>
        <taxon>Bacteria</taxon>
        <taxon>Pseudomonadati</taxon>
        <taxon>Bacteroidota</taxon>
        <taxon>Bacteroidia</taxon>
        <taxon>Bacteroidales</taxon>
        <taxon>Williamwhitmaniaceae</taxon>
        <taxon>Williamwhitmania</taxon>
    </lineage>
</organism>
<gene>
    <name evidence="2" type="ORF">SAMN05216323_103928</name>
</gene>
<dbReference type="EMBL" id="FMYP01000039">
    <property type="protein sequence ID" value="SDC60659.1"/>
    <property type="molecule type" value="Genomic_DNA"/>
</dbReference>
<name>A0A1G6MYM4_9BACT</name>
<dbReference type="AlphaFoldDB" id="A0A1G6MYM4"/>
<dbReference type="InterPro" id="IPR025366">
    <property type="entry name" value="DUF4270"/>
</dbReference>
<evidence type="ECO:0000256" key="1">
    <source>
        <dbReference type="SAM" id="SignalP"/>
    </source>
</evidence>
<protein>
    <recommendedName>
        <fullName evidence="4">DUF4270 domain-containing protein</fullName>
    </recommendedName>
</protein>
<dbReference type="PROSITE" id="PS51257">
    <property type="entry name" value="PROKAR_LIPOPROTEIN"/>
    <property type="match status" value="1"/>
</dbReference>
<feature type="signal peptide" evidence="1">
    <location>
        <begin position="1"/>
        <end position="28"/>
    </location>
</feature>
<keyword evidence="3" id="KW-1185">Reference proteome</keyword>
<dbReference type="Proteomes" id="UP000199452">
    <property type="component" value="Unassembled WGS sequence"/>
</dbReference>
<dbReference type="STRING" id="1640674.SAMN05216323_103928"/>
<evidence type="ECO:0008006" key="4">
    <source>
        <dbReference type="Google" id="ProtNLM"/>
    </source>
</evidence>
<proteinExistence type="predicted"/>
<evidence type="ECO:0000313" key="2">
    <source>
        <dbReference type="EMBL" id="SDC60659.1"/>
    </source>
</evidence>
<evidence type="ECO:0000313" key="3">
    <source>
        <dbReference type="Proteomes" id="UP000199452"/>
    </source>
</evidence>
<dbReference type="Pfam" id="PF14092">
    <property type="entry name" value="DUF4270"/>
    <property type="match status" value="1"/>
</dbReference>